<feature type="domain" description="26S proteasome non-ATPase regulatory subunit 3 N-terminal TPR repeats" evidence="1">
    <location>
        <begin position="233"/>
        <end position="301"/>
    </location>
</feature>
<protein>
    <recommendedName>
        <fullName evidence="1">26S proteasome non-ATPase regulatory subunit 3 N-terminal TPR repeats domain-containing protein</fullName>
    </recommendedName>
</protein>
<reference evidence="2" key="1">
    <citation type="journal article" date="2020" name="Stud. Mycol.">
        <title>101 Dothideomycetes genomes: a test case for predicting lifestyles and emergence of pathogens.</title>
        <authorList>
            <person name="Haridas S."/>
            <person name="Albert R."/>
            <person name="Binder M."/>
            <person name="Bloem J."/>
            <person name="Labutti K."/>
            <person name="Salamov A."/>
            <person name="Andreopoulos B."/>
            <person name="Baker S."/>
            <person name="Barry K."/>
            <person name="Bills G."/>
            <person name="Bluhm B."/>
            <person name="Cannon C."/>
            <person name="Castanera R."/>
            <person name="Culley D."/>
            <person name="Daum C."/>
            <person name="Ezra D."/>
            <person name="Gonzalez J."/>
            <person name="Henrissat B."/>
            <person name="Kuo A."/>
            <person name="Liang C."/>
            <person name="Lipzen A."/>
            <person name="Lutzoni F."/>
            <person name="Magnuson J."/>
            <person name="Mondo S."/>
            <person name="Nolan M."/>
            <person name="Ohm R."/>
            <person name="Pangilinan J."/>
            <person name="Park H.-J."/>
            <person name="Ramirez L."/>
            <person name="Alfaro M."/>
            <person name="Sun H."/>
            <person name="Tritt A."/>
            <person name="Yoshinaga Y."/>
            <person name="Zwiers L.-H."/>
            <person name="Turgeon B."/>
            <person name="Goodwin S."/>
            <person name="Spatafora J."/>
            <person name="Crous P."/>
            <person name="Grigoriev I."/>
        </authorList>
    </citation>
    <scope>NUCLEOTIDE SEQUENCE</scope>
    <source>
        <strain evidence="2">CBS 480.64</strain>
    </source>
</reference>
<accession>A0A6A7C5G7</accession>
<dbReference type="AlphaFoldDB" id="A0A6A7C5G7"/>
<dbReference type="Gene3D" id="1.10.10.10">
    <property type="entry name" value="Winged helix-like DNA-binding domain superfamily/Winged helix DNA-binding domain"/>
    <property type="match status" value="1"/>
</dbReference>
<dbReference type="GO" id="GO:0003690">
    <property type="term" value="F:double-stranded DNA binding"/>
    <property type="evidence" value="ECO:0007669"/>
    <property type="project" value="InterPro"/>
</dbReference>
<dbReference type="PANTHER" id="PTHR12732">
    <property type="entry name" value="UNCHARACTERIZED PROTEASOME COMPONENT REGION PCI-CONTAINING"/>
    <property type="match status" value="1"/>
</dbReference>
<dbReference type="InterPro" id="IPR057985">
    <property type="entry name" value="TPR_PSMD3_N"/>
</dbReference>
<dbReference type="OrthoDB" id="5404651at2759"/>
<organism evidence="2 3">
    <name type="scientific">Piedraia hortae CBS 480.64</name>
    <dbReference type="NCBI Taxonomy" id="1314780"/>
    <lineage>
        <taxon>Eukaryota</taxon>
        <taxon>Fungi</taxon>
        <taxon>Dikarya</taxon>
        <taxon>Ascomycota</taxon>
        <taxon>Pezizomycotina</taxon>
        <taxon>Dothideomycetes</taxon>
        <taxon>Dothideomycetidae</taxon>
        <taxon>Capnodiales</taxon>
        <taxon>Piedraiaceae</taxon>
        <taxon>Piedraia</taxon>
    </lineage>
</organism>
<dbReference type="PANTHER" id="PTHR12732:SF8">
    <property type="entry name" value="NUCLEAR MRNA EXPORT PROTEIN THP1"/>
    <property type="match status" value="1"/>
</dbReference>
<name>A0A6A7C5G7_9PEZI</name>
<dbReference type="EMBL" id="MU005967">
    <property type="protein sequence ID" value="KAF2862205.1"/>
    <property type="molecule type" value="Genomic_DNA"/>
</dbReference>
<dbReference type="Pfam" id="PF25573">
    <property type="entry name" value="TPR_PSMD3_N"/>
    <property type="match status" value="1"/>
</dbReference>
<dbReference type="Proteomes" id="UP000799421">
    <property type="component" value="Unassembled WGS sequence"/>
</dbReference>
<evidence type="ECO:0000259" key="1">
    <source>
        <dbReference type="Pfam" id="PF25573"/>
    </source>
</evidence>
<dbReference type="InterPro" id="IPR036388">
    <property type="entry name" value="WH-like_DNA-bd_sf"/>
</dbReference>
<evidence type="ECO:0000313" key="2">
    <source>
        <dbReference type="EMBL" id="KAF2862205.1"/>
    </source>
</evidence>
<dbReference type="GO" id="GO:0003723">
    <property type="term" value="F:RNA binding"/>
    <property type="evidence" value="ECO:0007669"/>
    <property type="project" value="InterPro"/>
</dbReference>
<keyword evidence="3" id="KW-1185">Reference proteome</keyword>
<sequence>MGTPLLGQFLVAINGFISVNNSTSLTEYLVLEPPFNPTYNQLIAELRTHFPPTNDTNLDKKVERTVPQANPSLLKFLQTWLHYLRDVSADASEYLSTYALLLDLQSRANVALAHEAQGWLILPTVITTAQLLSRLAIGLDARPELILQLRPPAPPDDPKRETLAEKAANTIRGAVVTCLTTREAGLSPAQAKKRAIYRLANICLRILIRTEARSAFQIFEKINALAPGLRGYSKSDRVTFLYYLGRFHLQTGHYIHAARALEGAYGSAPAHEACTKQRRLIVVYLVTANLLLGRFPSREMLGREECVGLGEYFGPICEAVRRGNVSALRGHLDLKGPLAQWFLRFRILFQLRSRCEVLAWRSIVRRTWLAVGTRPPPESKITPQVGLEELGVAFRLAGAEDMDGEGDEAVESKLASLIDQGLVRGFIAHRHRKFCITGVQKHDGDALRAGFPEPWSVMVKKAEGEHRIRVPGWRTTEAPVQVLGGVVNLKGVREIGS</sequence>
<dbReference type="InterPro" id="IPR045114">
    <property type="entry name" value="Csn12-like"/>
</dbReference>
<evidence type="ECO:0000313" key="3">
    <source>
        <dbReference type="Proteomes" id="UP000799421"/>
    </source>
</evidence>
<gene>
    <name evidence="2" type="ORF">K470DRAFT_243865</name>
</gene>
<dbReference type="SMART" id="SM00753">
    <property type="entry name" value="PAM"/>
    <property type="match status" value="1"/>
</dbReference>
<proteinExistence type="predicted"/>